<evidence type="ECO:0000313" key="2">
    <source>
        <dbReference type="Proteomes" id="UP000199475"/>
    </source>
</evidence>
<sequence>MAQSVLAGSGRDSVCGMREGHYFERTPIDELYRWFAAETAATSPTWQRLCLWIAETPEVSARLAALPGQARQPNRLLAAVRYLSGPTSPGPGFRDWLDEHWDAVRGIVTSRTTQTNEPGRLAVLAPVLASLPQPVALLELGTSAGLCLLPDRYAYRYDAGPVRRPGAATPTAPVLDAGTEGALPGDPAELEVAARRGVDAHPLDPRGEDTRRWLRSLVWPDEEDREERLAGALRIAAHDPPQVRRADVTDTPRALVGELVAELRRAAPGATPVVFHSAMMAYLDRGQRRAVIDAIVASGARWLSFEGARVVEGVDERSPGLGEPPAWGTFLVALDGEPVGWAQAHGRRVRWR</sequence>
<dbReference type="Pfam" id="PF10094">
    <property type="entry name" value="DUF2332"/>
    <property type="match status" value="1"/>
</dbReference>
<organism evidence="1 2">
    <name type="scientific">Tessaracoccus oleiagri</name>
    <dbReference type="NCBI Taxonomy" id="686624"/>
    <lineage>
        <taxon>Bacteria</taxon>
        <taxon>Bacillati</taxon>
        <taxon>Actinomycetota</taxon>
        <taxon>Actinomycetes</taxon>
        <taxon>Propionibacteriales</taxon>
        <taxon>Propionibacteriaceae</taxon>
        <taxon>Tessaracoccus</taxon>
    </lineage>
</organism>
<reference evidence="1 2" key="1">
    <citation type="submission" date="2016-10" db="EMBL/GenBank/DDBJ databases">
        <authorList>
            <person name="de Groot N.N."/>
        </authorList>
    </citation>
    <scope>NUCLEOTIDE SEQUENCE [LARGE SCALE GENOMIC DNA]</scope>
    <source>
        <strain evidence="1 2">CGMCC 1.9159</strain>
    </source>
</reference>
<evidence type="ECO:0008006" key="3">
    <source>
        <dbReference type="Google" id="ProtNLM"/>
    </source>
</evidence>
<gene>
    <name evidence="1" type="ORF">SAMN04488242_2390</name>
</gene>
<evidence type="ECO:0000313" key="1">
    <source>
        <dbReference type="EMBL" id="SDL66644.1"/>
    </source>
</evidence>
<accession>A0A1G9LXQ1</accession>
<dbReference type="AlphaFoldDB" id="A0A1G9LXQ1"/>
<dbReference type="EMBL" id="FNGP01000004">
    <property type="protein sequence ID" value="SDL66644.1"/>
    <property type="molecule type" value="Genomic_DNA"/>
</dbReference>
<protein>
    <recommendedName>
        <fullName evidence="3">DUF2332 domain-containing protein</fullName>
    </recommendedName>
</protein>
<dbReference type="InterPro" id="IPR011200">
    <property type="entry name" value="UCP012608"/>
</dbReference>
<name>A0A1G9LXQ1_9ACTN</name>
<proteinExistence type="predicted"/>
<dbReference type="STRING" id="686624.SAMN04488242_2390"/>
<dbReference type="Proteomes" id="UP000199475">
    <property type="component" value="Unassembled WGS sequence"/>
</dbReference>
<keyword evidence="2" id="KW-1185">Reference proteome</keyword>